<feature type="compositionally biased region" description="Basic and acidic residues" evidence="1">
    <location>
        <begin position="33"/>
        <end position="49"/>
    </location>
</feature>
<reference evidence="3" key="1">
    <citation type="journal article" date="2020" name="Nature">
        <title>Giant virus diversity and host interactions through global metagenomics.</title>
        <authorList>
            <person name="Schulz F."/>
            <person name="Roux S."/>
            <person name="Paez-Espino D."/>
            <person name="Jungbluth S."/>
            <person name="Walsh D.A."/>
            <person name="Denef V.J."/>
            <person name="McMahon K.D."/>
            <person name="Konstantinidis K.T."/>
            <person name="Eloe-Fadrosh E.A."/>
            <person name="Kyrpides N.C."/>
            <person name="Woyke T."/>
        </authorList>
    </citation>
    <scope>NUCLEOTIDE SEQUENCE</scope>
    <source>
        <strain evidence="3">GVMAG-S-1101164-72</strain>
    </source>
</reference>
<dbReference type="PANTHER" id="PTHR43718:SF2">
    <property type="entry name" value="LON PROTEASE HOMOLOG, MITOCHONDRIAL"/>
    <property type="match status" value="1"/>
</dbReference>
<dbReference type="GO" id="GO:0003697">
    <property type="term" value="F:single-stranded DNA binding"/>
    <property type="evidence" value="ECO:0007669"/>
    <property type="project" value="TreeGrafter"/>
</dbReference>
<evidence type="ECO:0000259" key="2">
    <source>
        <dbReference type="SMART" id="SM00382"/>
    </source>
</evidence>
<dbReference type="AlphaFoldDB" id="A0A6C0ANL9"/>
<name>A0A6C0ANL9_9ZZZZ</name>
<dbReference type="GO" id="GO:0051131">
    <property type="term" value="P:chaperone-mediated protein complex assembly"/>
    <property type="evidence" value="ECO:0007669"/>
    <property type="project" value="TreeGrafter"/>
</dbReference>
<dbReference type="GO" id="GO:0006515">
    <property type="term" value="P:protein quality control for misfolded or incompletely synthesized proteins"/>
    <property type="evidence" value="ECO:0007669"/>
    <property type="project" value="TreeGrafter"/>
</dbReference>
<accession>A0A6C0ANL9</accession>
<dbReference type="PANTHER" id="PTHR43718">
    <property type="entry name" value="LON PROTEASE"/>
    <property type="match status" value="1"/>
</dbReference>
<organism evidence="3">
    <name type="scientific">viral metagenome</name>
    <dbReference type="NCBI Taxonomy" id="1070528"/>
    <lineage>
        <taxon>unclassified sequences</taxon>
        <taxon>metagenomes</taxon>
        <taxon>organismal metagenomes</taxon>
    </lineage>
</organism>
<feature type="compositionally biased region" description="Acidic residues" evidence="1">
    <location>
        <begin position="118"/>
        <end position="162"/>
    </location>
</feature>
<feature type="compositionally biased region" description="Polar residues" evidence="1">
    <location>
        <begin position="163"/>
        <end position="175"/>
    </location>
</feature>
<dbReference type="Gene3D" id="1.10.8.60">
    <property type="match status" value="1"/>
</dbReference>
<dbReference type="InterPro" id="IPR027417">
    <property type="entry name" value="P-loop_NTPase"/>
</dbReference>
<sequence>MPKRSGPVDDEETSKKAAKPSKKERLNKKRAGGKHDDENSSDSDVDHRGNIRGLIAYSDETESEEEEERPVKKRKAALKADKLIKKELAKAGSKYRTRPEPEPVRPSKKARKQVVESSSEEESEDDDFEEFGSDEDEDEGETLGSQDTDEEDEEEEESDEEASNASPSRSGTNLLITIGGGEDDIMDPMVPQRHNMKKEGPAVKKFVKLLTTPVEDNTIDAHIDQFKALTGEKQEELIKALERRPTTTDTGVNLMLRILTLKIPTETQALVLAKYNSLQTLDPATGEYFKVRNWLDKMVSIPFGLYKEMPVKIDDGSEACANFMKGAQKSLDDAIYGQQETKLQILQYITTKITNPNGRGTSLLLVGPPGIGKTSLIKNGIAKALGWPFQFISLGGDSDASTYTGHQLVYESSHCGKIVNSLIGAKSMSTVLLFDEVDKVSATPKGEEVQNMLIHLTDPTSNEGFEDKYLSGVPIDLSKVMFVFSANDITKIDKVLLDRLMVIELKGYDVKQKVAIAEQYLLPAALKDVSLVERVAINKELLTYVIEEYAKEEMGVRELKRCIEQITQKINMLRMYNSKDLPFYIKDFSLPFTLKKEHVDLFLKKKEDRHAAPFGMYM</sequence>
<dbReference type="SMART" id="SM00382">
    <property type="entry name" value="AAA"/>
    <property type="match status" value="1"/>
</dbReference>
<dbReference type="InterPro" id="IPR003593">
    <property type="entry name" value="AAA+_ATPase"/>
</dbReference>
<dbReference type="GO" id="GO:0016887">
    <property type="term" value="F:ATP hydrolysis activity"/>
    <property type="evidence" value="ECO:0007669"/>
    <property type="project" value="InterPro"/>
</dbReference>
<dbReference type="EMBL" id="MN740758">
    <property type="protein sequence ID" value="QHS81409.1"/>
    <property type="molecule type" value="Genomic_DNA"/>
</dbReference>
<protein>
    <recommendedName>
        <fullName evidence="2">AAA+ ATPase domain-containing protein</fullName>
    </recommendedName>
</protein>
<evidence type="ECO:0000256" key="1">
    <source>
        <dbReference type="SAM" id="MobiDB-lite"/>
    </source>
</evidence>
<feature type="compositionally biased region" description="Basic and acidic residues" evidence="1">
    <location>
        <begin position="78"/>
        <end position="89"/>
    </location>
</feature>
<dbReference type="InterPro" id="IPR027065">
    <property type="entry name" value="Lon_Prtase"/>
</dbReference>
<dbReference type="GO" id="GO:0004252">
    <property type="term" value="F:serine-type endopeptidase activity"/>
    <property type="evidence" value="ECO:0007669"/>
    <property type="project" value="InterPro"/>
</dbReference>
<dbReference type="SUPFAM" id="SSF52540">
    <property type="entry name" value="P-loop containing nucleoside triphosphate hydrolases"/>
    <property type="match status" value="1"/>
</dbReference>
<dbReference type="GO" id="GO:0005759">
    <property type="term" value="C:mitochondrial matrix"/>
    <property type="evidence" value="ECO:0007669"/>
    <property type="project" value="TreeGrafter"/>
</dbReference>
<feature type="region of interest" description="Disordered" evidence="1">
    <location>
        <begin position="1"/>
        <end position="189"/>
    </location>
</feature>
<dbReference type="GO" id="GO:0005524">
    <property type="term" value="F:ATP binding"/>
    <property type="evidence" value="ECO:0007669"/>
    <property type="project" value="InterPro"/>
</dbReference>
<proteinExistence type="predicted"/>
<dbReference type="InterPro" id="IPR003959">
    <property type="entry name" value="ATPase_AAA_core"/>
</dbReference>
<dbReference type="GO" id="GO:0004176">
    <property type="term" value="F:ATP-dependent peptidase activity"/>
    <property type="evidence" value="ECO:0007669"/>
    <property type="project" value="InterPro"/>
</dbReference>
<dbReference type="GO" id="GO:0007005">
    <property type="term" value="P:mitochondrion organization"/>
    <property type="evidence" value="ECO:0007669"/>
    <property type="project" value="TreeGrafter"/>
</dbReference>
<dbReference type="Gene3D" id="3.40.50.300">
    <property type="entry name" value="P-loop containing nucleotide triphosphate hydrolases"/>
    <property type="match status" value="1"/>
</dbReference>
<evidence type="ECO:0000313" key="3">
    <source>
        <dbReference type="EMBL" id="QHS81409.1"/>
    </source>
</evidence>
<feature type="compositionally biased region" description="Basic residues" evidence="1">
    <location>
        <begin position="16"/>
        <end position="32"/>
    </location>
</feature>
<feature type="domain" description="AAA+ ATPase" evidence="2">
    <location>
        <begin position="359"/>
        <end position="507"/>
    </location>
</feature>
<feature type="compositionally biased region" description="Acidic residues" evidence="1">
    <location>
        <begin position="59"/>
        <end position="68"/>
    </location>
</feature>
<dbReference type="Pfam" id="PF00004">
    <property type="entry name" value="AAA"/>
    <property type="match status" value="1"/>
</dbReference>